<keyword evidence="2" id="KW-0812">Transmembrane</keyword>
<evidence type="ECO:0000256" key="1">
    <source>
        <dbReference type="SAM" id="MobiDB-lite"/>
    </source>
</evidence>
<feature type="transmembrane region" description="Helical" evidence="2">
    <location>
        <begin position="262"/>
        <end position="282"/>
    </location>
</feature>
<feature type="transmembrane region" description="Helical" evidence="2">
    <location>
        <begin position="7"/>
        <end position="27"/>
    </location>
</feature>
<evidence type="ECO:0008006" key="5">
    <source>
        <dbReference type="Google" id="ProtNLM"/>
    </source>
</evidence>
<organism evidence="3 4">
    <name type="scientific">Granulicella mallensis (strain ATCC BAA-1857 / DSM 23137 / MP5ACTX8)</name>
    <dbReference type="NCBI Taxonomy" id="682795"/>
    <lineage>
        <taxon>Bacteria</taxon>
        <taxon>Pseudomonadati</taxon>
        <taxon>Acidobacteriota</taxon>
        <taxon>Terriglobia</taxon>
        <taxon>Terriglobales</taxon>
        <taxon>Acidobacteriaceae</taxon>
        <taxon>Granulicella</taxon>
    </lineage>
</organism>
<dbReference type="KEGG" id="gma:AciX8_2590"/>
<protein>
    <recommendedName>
        <fullName evidence="5">Glycosyltransferase RgtA/B/C/D-like domain-containing protein</fullName>
    </recommendedName>
</protein>
<keyword evidence="2" id="KW-0472">Membrane</keyword>
<feature type="region of interest" description="Disordered" evidence="1">
    <location>
        <begin position="524"/>
        <end position="546"/>
    </location>
</feature>
<feature type="transmembrane region" description="Helical" evidence="2">
    <location>
        <begin position="169"/>
        <end position="200"/>
    </location>
</feature>
<name>G8P0A6_GRAMM</name>
<feature type="transmembrane region" description="Helical" evidence="2">
    <location>
        <begin position="123"/>
        <end position="149"/>
    </location>
</feature>
<evidence type="ECO:0000256" key="2">
    <source>
        <dbReference type="SAM" id="Phobius"/>
    </source>
</evidence>
<keyword evidence="4" id="KW-1185">Reference proteome</keyword>
<feature type="transmembrane region" description="Helical" evidence="2">
    <location>
        <begin position="207"/>
        <end position="227"/>
    </location>
</feature>
<feature type="transmembrane region" description="Helical" evidence="2">
    <location>
        <begin position="294"/>
        <end position="314"/>
    </location>
</feature>
<feature type="transmembrane region" description="Helical" evidence="2">
    <location>
        <begin position="352"/>
        <end position="376"/>
    </location>
</feature>
<dbReference type="OrthoDB" id="104925at2"/>
<reference evidence="3 4" key="1">
    <citation type="submission" date="2011-11" db="EMBL/GenBank/DDBJ databases">
        <title>Complete sequence of Granulicella mallensis MP5ACTX8.</title>
        <authorList>
            <consortium name="US DOE Joint Genome Institute"/>
            <person name="Lucas S."/>
            <person name="Copeland A."/>
            <person name="Lapidus A."/>
            <person name="Cheng J.-F."/>
            <person name="Goodwin L."/>
            <person name="Pitluck S."/>
            <person name="Peters L."/>
            <person name="Lu M."/>
            <person name="Detter J.C."/>
            <person name="Han C."/>
            <person name="Tapia R."/>
            <person name="Land M."/>
            <person name="Hauser L."/>
            <person name="Kyrpides N."/>
            <person name="Ivanova N."/>
            <person name="Mikhailova N."/>
            <person name="Pagani I."/>
            <person name="Rawat S."/>
            <person name="Mannisto M."/>
            <person name="Haggblom M."/>
            <person name="Woyke T."/>
        </authorList>
    </citation>
    <scope>NUCLEOTIDE SEQUENCE [LARGE SCALE GENOMIC DNA]</scope>
    <source>
        <strain evidence="4">ATCC BAA-1857 / DSM 23137 / MP5ACTX8</strain>
    </source>
</reference>
<proteinExistence type="predicted"/>
<dbReference type="EMBL" id="CP003130">
    <property type="protein sequence ID" value="AEU36900.1"/>
    <property type="molecule type" value="Genomic_DNA"/>
</dbReference>
<dbReference type="STRING" id="682795.AciX8_2590"/>
<dbReference type="HOGENOM" id="CLU_035692_0_0_0"/>
<feature type="transmembrane region" description="Helical" evidence="2">
    <location>
        <begin position="320"/>
        <end position="340"/>
    </location>
</feature>
<sequence length="546" mass="59935">MKKAWPLWFATAAYFVALGVLLVIVLGRTHGHQLYPLDDTYIHAAVAKNLALHGVYGITRYHSSFPCSSILWPFLIALTFLVVGVHVWVPFVLNIACSLFILWFSYRLLRYAGMHLTPALEALFLLILVCSVPLVGMTFLGMEHLFHLLSFLLLLGSYEAATRPKPVRGAAVLLVLASFLVTGARYEGLFAVLLVCGLLAAKSRWKLALAAGSSALLLVIAFGLYGLSQGSTFLPSPLLIKTAGASKFSPLTWLHNLLGRHALISGVTLVFLLCCVLLIYLQKRFPHQHSRLKHWLLILLGVFLLHAQFAQFGGFFRYEAYLIGAGIVVIFAGVSALMSSGTDHAFSREAQGVAKVLLVLTVLGLGARAAIVFSIIPEQTYGVYAQQYQVAAFLGQHYEGQGVALNDIGAPNYFDDIRCLDLWGLGSVDVERLRVHGTFDRDAIDRLTTAGHVQIAVLYRSWFTDKIPARWVPVEDWQVTDLKGHSVLGGDTVTFYAVDPSEAPTLARNLLDFDRQLPPGVHSKQLWTASSTDATGSDTKPMLSSR</sequence>
<feature type="compositionally biased region" description="Low complexity" evidence="1">
    <location>
        <begin position="528"/>
        <end position="539"/>
    </location>
</feature>
<evidence type="ECO:0000313" key="4">
    <source>
        <dbReference type="Proteomes" id="UP000007113"/>
    </source>
</evidence>
<dbReference type="RefSeq" id="WP_014265778.1">
    <property type="nucleotide sequence ID" value="NC_016631.1"/>
</dbReference>
<accession>G8P0A6</accession>
<evidence type="ECO:0000313" key="3">
    <source>
        <dbReference type="EMBL" id="AEU36900.1"/>
    </source>
</evidence>
<dbReference type="Proteomes" id="UP000007113">
    <property type="component" value="Chromosome"/>
</dbReference>
<keyword evidence="2" id="KW-1133">Transmembrane helix</keyword>
<gene>
    <name evidence="3" type="ordered locus">AciX8_2590</name>
</gene>
<dbReference type="AlphaFoldDB" id="G8P0A6"/>
<dbReference type="eggNOG" id="ENOG502Z8FH">
    <property type="taxonomic scope" value="Bacteria"/>
</dbReference>
<feature type="transmembrane region" description="Helical" evidence="2">
    <location>
        <begin position="70"/>
        <end position="103"/>
    </location>
</feature>